<evidence type="ECO:0000313" key="4">
    <source>
        <dbReference type="Proteomes" id="UP001210211"/>
    </source>
</evidence>
<dbReference type="SUPFAM" id="SSF52058">
    <property type="entry name" value="L domain-like"/>
    <property type="match status" value="1"/>
</dbReference>
<feature type="signal peptide" evidence="2">
    <location>
        <begin position="1"/>
        <end position="19"/>
    </location>
</feature>
<organism evidence="3 4">
    <name type="scientific">Rhynchospora tenuis</name>
    <dbReference type="NCBI Taxonomy" id="198213"/>
    <lineage>
        <taxon>Eukaryota</taxon>
        <taxon>Viridiplantae</taxon>
        <taxon>Streptophyta</taxon>
        <taxon>Embryophyta</taxon>
        <taxon>Tracheophyta</taxon>
        <taxon>Spermatophyta</taxon>
        <taxon>Magnoliopsida</taxon>
        <taxon>Liliopsida</taxon>
        <taxon>Poales</taxon>
        <taxon>Cyperaceae</taxon>
        <taxon>Cyperoideae</taxon>
        <taxon>Rhynchosporeae</taxon>
        <taxon>Rhynchospora</taxon>
    </lineage>
</organism>
<dbReference type="Proteomes" id="UP001210211">
    <property type="component" value="Unassembled WGS sequence"/>
</dbReference>
<dbReference type="InterPro" id="IPR001611">
    <property type="entry name" value="Leu-rich_rpt"/>
</dbReference>
<dbReference type="InterPro" id="IPR032675">
    <property type="entry name" value="LRR_dom_sf"/>
</dbReference>
<dbReference type="Gene3D" id="3.80.10.10">
    <property type="entry name" value="Ribonuclease Inhibitor"/>
    <property type="match status" value="1"/>
</dbReference>
<evidence type="ECO:0000256" key="1">
    <source>
        <dbReference type="ARBA" id="ARBA00004196"/>
    </source>
</evidence>
<keyword evidence="4" id="KW-1185">Reference proteome</keyword>
<reference evidence="3 4" key="1">
    <citation type="journal article" date="2022" name="Cell">
        <title>Repeat-based holocentromeres influence genome architecture and karyotype evolution.</title>
        <authorList>
            <person name="Hofstatter P.G."/>
            <person name="Thangavel G."/>
            <person name="Lux T."/>
            <person name="Neumann P."/>
            <person name="Vondrak T."/>
            <person name="Novak P."/>
            <person name="Zhang M."/>
            <person name="Costa L."/>
            <person name="Castellani M."/>
            <person name="Scott A."/>
            <person name="Toegelov H."/>
            <person name="Fuchs J."/>
            <person name="Mata-Sucre Y."/>
            <person name="Dias Y."/>
            <person name="Vanzela A.L.L."/>
            <person name="Huettel B."/>
            <person name="Almeida C.C.S."/>
            <person name="Simkova H."/>
            <person name="Souza G."/>
            <person name="Pedrosa-Harand A."/>
            <person name="Macas J."/>
            <person name="Mayer K.F.X."/>
            <person name="Houben A."/>
            <person name="Marques A."/>
        </authorList>
    </citation>
    <scope>NUCLEOTIDE SEQUENCE [LARGE SCALE GENOMIC DNA]</scope>
    <source>
        <strain evidence="3">RhyTen1mFocal</strain>
    </source>
</reference>
<dbReference type="Pfam" id="PF13855">
    <property type="entry name" value="LRR_8"/>
    <property type="match status" value="1"/>
</dbReference>
<accession>A0AAD5ZMW3</accession>
<sequence length="335" mass="36847">MSITFFLLFLLCCTSSVLSARDDETVLLKIKKQLGDPDVLQSWIMGFDFCNASDNAAKNYWYITCTSTGRVLSFALQNLDITVPFPDAICELTELEDLVLYHNPGFYGPIPSCITQLANLSQLDIVGTSLSGSIPSFYNHANLKLIMLSHNQLSGTIPSSFSTLPNLNFLDLSSNYLTGTIPPELVHTSYPSLVLSNNNLTGELPKCYGWVNFDIFDVGNNQLSGDASFLFGKQKNAFKIVLANNGFDFDLSYVELQDNLNWLDLSHNKIYGKVPDSFATVPSLWNADLSFNRLCGELPQGGIMWRFSAAVFADNTCLCGYPLPPCSTSAPAPGF</sequence>
<dbReference type="AlphaFoldDB" id="A0AAD5ZMW3"/>
<feature type="chain" id="PRO_5042296459" description="Leucine-rich repeat-containing N-terminal plant-type domain-containing protein" evidence="2">
    <location>
        <begin position="20"/>
        <end position="335"/>
    </location>
</feature>
<name>A0AAD5ZMW3_9POAL</name>
<keyword evidence="2" id="KW-0732">Signal</keyword>
<dbReference type="Pfam" id="PF00560">
    <property type="entry name" value="LRR_1"/>
    <property type="match status" value="1"/>
</dbReference>
<gene>
    <name evidence="3" type="ORF">LUZ61_004468</name>
</gene>
<evidence type="ECO:0000256" key="2">
    <source>
        <dbReference type="SAM" id="SignalP"/>
    </source>
</evidence>
<comment type="subcellular location">
    <subcellularLocation>
        <location evidence="1">Cell envelope</location>
    </subcellularLocation>
</comment>
<evidence type="ECO:0000313" key="3">
    <source>
        <dbReference type="EMBL" id="KAJ3700763.1"/>
    </source>
</evidence>
<evidence type="ECO:0008006" key="5">
    <source>
        <dbReference type="Google" id="ProtNLM"/>
    </source>
</evidence>
<comment type="caution">
    <text evidence="3">The sequence shown here is derived from an EMBL/GenBank/DDBJ whole genome shotgun (WGS) entry which is preliminary data.</text>
</comment>
<dbReference type="InterPro" id="IPR051848">
    <property type="entry name" value="PGIP"/>
</dbReference>
<protein>
    <recommendedName>
        <fullName evidence="5">Leucine-rich repeat-containing N-terminal plant-type domain-containing protein</fullName>
    </recommendedName>
</protein>
<dbReference type="PANTHER" id="PTHR48059:SF23">
    <property type="entry name" value="LEUCINE-RICH REPEAT-CONTAINING N-TERMINAL PLANT-TYPE DOMAIN-CONTAINING PROTEIN"/>
    <property type="match status" value="1"/>
</dbReference>
<dbReference type="PANTHER" id="PTHR48059">
    <property type="entry name" value="POLYGALACTURONASE INHIBITOR 1"/>
    <property type="match status" value="1"/>
</dbReference>
<dbReference type="EMBL" id="JAMRDG010000001">
    <property type="protein sequence ID" value="KAJ3700763.1"/>
    <property type="molecule type" value="Genomic_DNA"/>
</dbReference>
<proteinExistence type="predicted"/>